<evidence type="ECO:0000259" key="1">
    <source>
        <dbReference type="Pfam" id="PF07848"/>
    </source>
</evidence>
<evidence type="ECO:0000313" key="2">
    <source>
        <dbReference type="EMBL" id="MYM66711.1"/>
    </source>
</evidence>
<dbReference type="AlphaFoldDB" id="A0A7X4KA51"/>
<comment type="caution">
    <text evidence="2">The sequence shown here is derived from an EMBL/GenBank/DDBJ whole genome shotgun (WGS) entry which is preliminary data.</text>
</comment>
<name>A0A7X4KA51_9BURK</name>
<accession>A0A7X4KA51</accession>
<dbReference type="PANTHER" id="PTHR30319:SF1">
    <property type="entry name" value="TRANSCRIPTIONAL REPRESSOR PAAX"/>
    <property type="match status" value="1"/>
</dbReference>
<dbReference type="Gene3D" id="1.10.10.10">
    <property type="entry name" value="Winged helix-like DNA-binding domain superfamily/Winged helix DNA-binding domain"/>
    <property type="match status" value="1"/>
</dbReference>
<reference evidence="2 3" key="1">
    <citation type="submission" date="2019-12" db="EMBL/GenBank/DDBJ databases">
        <title>Novel species isolated from a subtropical stream in China.</title>
        <authorList>
            <person name="Lu H."/>
        </authorList>
    </citation>
    <scope>NUCLEOTIDE SEQUENCE [LARGE SCALE GENOMIC DNA]</scope>
    <source>
        <strain evidence="2 3">FT55W</strain>
    </source>
</reference>
<dbReference type="Pfam" id="PF07848">
    <property type="entry name" value="PaaX"/>
    <property type="match status" value="1"/>
</dbReference>
<dbReference type="SUPFAM" id="SSF46785">
    <property type="entry name" value="Winged helix' DNA-binding domain"/>
    <property type="match status" value="1"/>
</dbReference>
<organism evidence="2 3">
    <name type="scientific">Duganella rivi</name>
    <dbReference type="NCBI Taxonomy" id="2666083"/>
    <lineage>
        <taxon>Bacteria</taxon>
        <taxon>Pseudomonadati</taxon>
        <taxon>Pseudomonadota</taxon>
        <taxon>Betaproteobacteria</taxon>
        <taxon>Burkholderiales</taxon>
        <taxon>Oxalobacteraceae</taxon>
        <taxon>Telluria group</taxon>
        <taxon>Duganella</taxon>
    </lineage>
</organism>
<dbReference type="Proteomes" id="UP000450012">
    <property type="component" value="Unassembled WGS sequence"/>
</dbReference>
<sequence>MNSDFYIRACLQQAKPRLSTLLKLMFSEALAFGQKTLWLGSVIELIAPLGYPERTIRTALSRLAARGIVQIERHGRRGLCRLTQAAAEAMLAQRQHLNTPPFHGAAAAAYAPFQQCFQPLRQLLNHRDAFSDEQAYMVRLLVIHGYQQYRQRALQPAPADHQTYVALYAGCATQAQRHTLTRLQA</sequence>
<dbReference type="InterPro" id="IPR012906">
    <property type="entry name" value="PaaX-like_N"/>
</dbReference>
<evidence type="ECO:0000313" key="3">
    <source>
        <dbReference type="Proteomes" id="UP000450012"/>
    </source>
</evidence>
<dbReference type="PANTHER" id="PTHR30319">
    <property type="entry name" value="PHENYLACETIC ACID REGULATOR-RELATED TRANSCRIPTIONAL REPRESSOR"/>
    <property type="match status" value="1"/>
</dbReference>
<keyword evidence="3" id="KW-1185">Reference proteome</keyword>
<gene>
    <name evidence="2" type="ORF">GTP45_07705</name>
</gene>
<feature type="domain" description="Transcriptional repressor PaaX-like N-terminal" evidence="1">
    <location>
        <begin position="26"/>
        <end position="85"/>
    </location>
</feature>
<proteinExistence type="predicted"/>
<protein>
    <recommendedName>
        <fullName evidence="1">Transcriptional repressor PaaX-like N-terminal domain-containing protein</fullName>
    </recommendedName>
</protein>
<dbReference type="InterPro" id="IPR036390">
    <property type="entry name" value="WH_DNA-bd_sf"/>
</dbReference>
<dbReference type="GO" id="GO:0006351">
    <property type="term" value="P:DNA-templated transcription"/>
    <property type="evidence" value="ECO:0007669"/>
    <property type="project" value="TreeGrafter"/>
</dbReference>
<dbReference type="InterPro" id="IPR036388">
    <property type="entry name" value="WH-like_DNA-bd_sf"/>
</dbReference>
<dbReference type="EMBL" id="WWCK01000002">
    <property type="protein sequence ID" value="MYM66711.1"/>
    <property type="molecule type" value="Genomic_DNA"/>
</dbReference>
<dbReference type="RefSeq" id="WP_161013261.1">
    <property type="nucleotide sequence ID" value="NZ_WWCK01000002.1"/>
</dbReference>